<protein>
    <submittedName>
        <fullName evidence="1">Uncharacterized protein</fullName>
    </submittedName>
</protein>
<comment type="caution">
    <text evidence="1">The sequence shown here is derived from an EMBL/GenBank/DDBJ whole genome shotgun (WGS) entry which is preliminary data.</text>
</comment>
<gene>
    <name evidence="1" type="ORF">DVH24_005083</name>
</gene>
<organism evidence="1 2">
    <name type="scientific">Malus domestica</name>
    <name type="common">Apple</name>
    <name type="synonym">Pyrus malus</name>
    <dbReference type="NCBI Taxonomy" id="3750"/>
    <lineage>
        <taxon>Eukaryota</taxon>
        <taxon>Viridiplantae</taxon>
        <taxon>Streptophyta</taxon>
        <taxon>Embryophyta</taxon>
        <taxon>Tracheophyta</taxon>
        <taxon>Spermatophyta</taxon>
        <taxon>Magnoliopsida</taxon>
        <taxon>eudicotyledons</taxon>
        <taxon>Gunneridae</taxon>
        <taxon>Pentapetalae</taxon>
        <taxon>rosids</taxon>
        <taxon>fabids</taxon>
        <taxon>Rosales</taxon>
        <taxon>Rosaceae</taxon>
        <taxon>Amygdaloideae</taxon>
        <taxon>Maleae</taxon>
        <taxon>Malus</taxon>
    </lineage>
</organism>
<proteinExistence type="predicted"/>
<dbReference type="AlphaFoldDB" id="A0A498IDR3"/>
<evidence type="ECO:0000313" key="1">
    <source>
        <dbReference type="EMBL" id="RXH81169.1"/>
    </source>
</evidence>
<sequence length="120" mass="13937">MHGRLVEKNYERLKFAKFPTSSPVFSQTNQLSGHFPTNSGHYSVPTWYESLLHIPNYILAFESLDLDLYRAWNGLLKLEEKFGKFLDFRRWHVGGVEAAMVGVWSTHASAKGFAFRRRGW</sequence>
<keyword evidence="2" id="KW-1185">Reference proteome</keyword>
<dbReference type="Proteomes" id="UP000290289">
    <property type="component" value="Chromosome 12"/>
</dbReference>
<reference evidence="1 2" key="1">
    <citation type="submission" date="2018-10" db="EMBL/GenBank/DDBJ databases">
        <title>A high-quality apple genome assembly.</title>
        <authorList>
            <person name="Hu J."/>
        </authorList>
    </citation>
    <scope>NUCLEOTIDE SEQUENCE [LARGE SCALE GENOMIC DNA]</scope>
    <source>
        <strain evidence="2">cv. HFTH1</strain>
        <tissue evidence="1">Young leaf</tissue>
    </source>
</reference>
<evidence type="ECO:0000313" key="2">
    <source>
        <dbReference type="Proteomes" id="UP000290289"/>
    </source>
</evidence>
<dbReference type="EMBL" id="RDQH01000338">
    <property type="protein sequence ID" value="RXH81169.1"/>
    <property type="molecule type" value="Genomic_DNA"/>
</dbReference>
<accession>A0A498IDR3</accession>
<name>A0A498IDR3_MALDO</name>